<dbReference type="Pfam" id="PF14420">
    <property type="entry name" value="Clr5"/>
    <property type="match status" value="1"/>
</dbReference>
<reference evidence="4" key="3">
    <citation type="journal article" date="2019" name="J. ISSAAS">
        <title>Genomics, evolutionary history and diagnostics of the Alternaria alternata species group including apple and Asian pear pathotypes.</title>
        <authorList>
            <person name="Armitage A.D."/>
            <person name="Cockerton H.M."/>
            <person name="Sreenivasaprasad S."/>
            <person name="Woodhall J."/>
            <person name="Lane C."/>
            <person name="Harrison R.J."/>
            <person name="Clarkson J.P."/>
        </authorList>
    </citation>
    <scope>NUCLEOTIDE SEQUENCE</scope>
    <source>
        <strain evidence="4">FERA 1082</strain>
    </source>
</reference>
<reference evidence="3" key="1">
    <citation type="submission" date="2017-10" db="EMBL/GenBank/DDBJ databases">
        <authorList>
            <person name="Armitage A.D."/>
            <person name="Barbara D.J."/>
            <person name="Woodhall J.W."/>
            <person name="Sreenivasaprasad S."/>
            <person name="Lane C.R."/>
            <person name="Clarkson J.P."/>
            <person name="Harrison R.J."/>
        </authorList>
    </citation>
    <scope>NUCLEOTIDE SEQUENCE</scope>
    <source>
        <strain evidence="3">FERA 1164</strain>
    </source>
</reference>
<reference evidence="3 5" key="2">
    <citation type="journal article" date="2019" name="bioRxiv">
        <title>Genomics, evolutionary history and diagnostics of the Alternaria alternata species group including apple and Asian pear pathotypes.</title>
        <authorList>
            <person name="Armitage A.D."/>
            <person name="Cockerton H.M."/>
            <person name="Sreenivasaprasad S."/>
            <person name="Woodhall J.W."/>
            <person name="Lane C.R."/>
            <person name="Harrison R.J."/>
            <person name="Clarkson J.P."/>
        </authorList>
    </citation>
    <scope>NUCLEOTIDE SEQUENCE [LARGE SCALE GENOMIC DNA]</scope>
    <source>
        <strain evidence="5">FERA 1082</strain>
        <strain evidence="3">FERA 1164</strain>
    </source>
</reference>
<protein>
    <recommendedName>
        <fullName evidence="2">Clr5 domain-containing protein</fullName>
    </recommendedName>
</protein>
<dbReference type="AlphaFoldDB" id="A0A4Q4MI64"/>
<name>A0A4Q4MI64_9PLEO</name>
<evidence type="ECO:0000256" key="1">
    <source>
        <dbReference type="SAM" id="MobiDB-lite"/>
    </source>
</evidence>
<comment type="caution">
    <text evidence="4">The sequence shown here is derived from an EMBL/GenBank/DDBJ whole genome shotgun (WGS) entry which is preliminary data.</text>
</comment>
<feature type="compositionally biased region" description="Polar residues" evidence="1">
    <location>
        <begin position="190"/>
        <end position="205"/>
    </location>
</feature>
<dbReference type="Proteomes" id="UP000292402">
    <property type="component" value="Unassembled WGS sequence"/>
</dbReference>
<dbReference type="OrthoDB" id="5986190at2759"/>
<gene>
    <name evidence="4" type="ORF">AA0114_g5733</name>
    <name evidence="3" type="ORF">AA0115_g5989</name>
</gene>
<dbReference type="InterPro" id="IPR025676">
    <property type="entry name" value="Clr5_dom"/>
</dbReference>
<dbReference type="EMBL" id="PDXA01000017">
    <property type="protein sequence ID" value="RYN50720.1"/>
    <property type="molecule type" value="Genomic_DNA"/>
</dbReference>
<dbReference type="Proteomes" id="UP000292340">
    <property type="component" value="Unassembled WGS sequence"/>
</dbReference>
<feature type="region of interest" description="Disordered" evidence="1">
    <location>
        <begin position="15"/>
        <end position="41"/>
    </location>
</feature>
<evidence type="ECO:0000259" key="2">
    <source>
        <dbReference type="Pfam" id="PF14420"/>
    </source>
</evidence>
<dbReference type="PANTHER" id="PTHR38788:SF3">
    <property type="entry name" value="CLR5 DOMAIN-CONTAINING PROTEIN"/>
    <property type="match status" value="1"/>
</dbReference>
<dbReference type="EMBL" id="PDXB01000013">
    <property type="protein sequence ID" value="RYN28336.1"/>
    <property type="molecule type" value="Genomic_DNA"/>
</dbReference>
<dbReference type="PANTHER" id="PTHR38788">
    <property type="entry name" value="CLR5 DOMAIN-CONTAINING PROTEIN"/>
    <property type="match status" value="1"/>
</dbReference>
<sequence length="415" mass="46780">MNFDLSLVSIADNATALQPPPASSNAIPDTRARKKKAPTLRESDWEPYKDRIIQLHLTEKRPLTEVRTTVEQEFGFTAEIRQYRSRLTQWKLDKNIKPEEMKAIVRHRQQRNLIDTDKGSLKFRVRGREVEPQKIERWMRKHELRESMIYAPSPTGSTPSAVSYSTISEVESPGIDPMSSPANAHDVDMDSNSSPTTPRQNTEGPPTTPRLAIVYPPSGPLVSQTNYAYVHARLRYEYATLKYEYGSYDLELLGFLSNAHWALQASCKPPTSIPYQQRAMVVGGTIAQVLIESWIKNPLLLGPQPTINLHFYFCHLLSTDTVSVRLHTVGNTGLSPHSLDIRFDLVLNDLRSLPPCKFACTPDPPRPVHLPSSTMGILLYKVPWNELQPFPWAGYDESQRGTMPPLPSDPASGTQ</sequence>
<feature type="domain" description="Clr5" evidence="2">
    <location>
        <begin position="42"/>
        <end position="94"/>
    </location>
</feature>
<organism evidence="4 5">
    <name type="scientific">Alternaria tenuissima</name>
    <dbReference type="NCBI Taxonomy" id="119927"/>
    <lineage>
        <taxon>Eukaryota</taxon>
        <taxon>Fungi</taxon>
        <taxon>Dikarya</taxon>
        <taxon>Ascomycota</taxon>
        <taxon>Pezizomycotina</taxon>
        <taxon>Dothideomycetes</taxon>
        <taxon>Pleosporomycetidae</taxon>
        <taxon>Pleosporales</taxon>
        <taxon>Pleosporineae</taxon>
        <taxon>Pleosporaceae</taxon>
        <taxon>Alternaria</taxon>
        <taxon>Alternaria sect. Alternaria</taxon>
        <taxon>Alternaria alternata complex</taxon>
    </lineage>
</organism>
<feature type="region of interest" description="Disordered" evidence="1">
    <location>
        <begin position="396"/>
        <end position="415"/>
    </location>
</feature>
<evidence type="ECO:0000313" key="3">
    <source>
        <dbReference type="EMBL" id="RYN28336.1"/>
    </source>
</evidence>
<evidence type="ECO:0000313" key="4">
    <source>
        <dbReference type="EMBL" id="RYN50720.1"/>
    </source>
</evidence>
<accession>A0A4Q4MI64</accession>
<proteinExistence type="predicted"/>
<feature type="region of interest" description="Disordered" evidence="1">
    <location>
        <begin position="170"/>
        <end position="212"/>
    </location>
</feature>
<evidence type="ECO:0000313" key="5">
    <source>
        <dbReference type="Proteomes" id="UP000292402"/>
    </source>
</evidence>